<keyword evidence="5" id="KW-1185">Reference proteome</keyword>
<dbReference type="Proteomes" id="UP001153642">
    <property type="component" value="Unassembled WGS sequence"/>
</dbReference>
<evidence type="ECO:0000313" key="4">
    <source>
        <dbReference type="EMBL" id="MDG3586562.1"/>
    </source>
</evidence>
<dbReference type="PANTHER" id="PTHR10587">
    <property type="entry name" value="GLYCOSYL TRANSFERASE-RELATED"/>
    <property type="match status" value="1"/>
</dbReference>
<protein>
    <submittedName>
        <fullName evidence="4">Polysaccharide deacetylase family protein</fullName>
    </submittedName>
</protein>
<feature type="domain" description="NodB homology" evidence="3">
    <location>
        <begin position="28"/>
        <end position="212"/>
    </location>
</feature>
<dbReference type="Gene3D" id="3.20.20.370">
    <property type="entry name" value="Glycoside hydrolase/deacetylase"/>
    <property type="match status" value="1"/>
</dbReference>
<dbReference type="InterPro" id="IPR050248">
    <property type="entry name" value="Polysacc_deacetylase_ArnD"/>
</dbReference>
<evidence type="ECO:0000313" key="5">
    <source>
        <dbReference type="Proteomes" id="UP001153642"/>
    </source>
</evidence>
<keyword evidence="2" id="KW-0378">Hydrolase</keyword>
<dbReference type="RefSeq" id="WP_277900294.1">
    <property type="nucleotide sequence ID" value="NZ_JAPMUA010000004.1"/>
</dbReference>
<dbReference type="EMBL" id="JAPMUA010000004">
    <property type="protein sequence ID" value="MDG3586562.1"/>
    <property type="molecule type" value="Genomic_DNA"/>
</dbReference>
<gene>
    <name evidence="4" type="ORF">OSR52_11860</name>
</gene>
<comment type="caution">
    <text evidence="4">The sequence shown here is derived from an EMBL/GenBank/DDBJ whole genome shotgun (WGS) entry which is preliminary data.</text>
</comment>
<name>A0ABT6FTG6_9FLAO</name>
<accession>A0ABT6FTG6</accession>
<organism evidence="4 5">
    <name type="scientific">Galbibacter pacificus</name>
    <dbReference type="NCBI Taxonomy" id="2996052"/>
    <lineage>
        <taxon>Bacteria</taxon>
        <taxon>Pseudomonadati</taxon>
        <taxon>Bacteroidota</taxon>
        <taxon>Flavobacteriia</taxon>
        <taxon>Flavobacteriales</taxon>
        <taxon>Flavobacteriaceae</taxon>
        <taxon>Galbibacter</taxon>
    </lineage>
</organism>
<dbReference type="PROSITE" id="PS51677">
    <property type="entry name" value="NODB"/>
    <property type="match status" value="1"/>
</dbReference>
<evidence type="ECO:0000259" key="3">
    <source>
        <dbReference type="PROSITE" id="PS51677"/>
    </source>
</evidence>
<dbReference type="InterPro" id="IPR011330">
    <property type="entry name" value="Glyco_hydro/deAcase_b/a-brl"/>
</dbReference>
<dbReference type="PANTHER" id="PTHR10587:SF133">
    <property type="entry name" value="CHITIN DEACETYLASE 1-RELATED"/>
    <property type="match status" value="1"/>
</dbReference>
<dbReference type="Pfam" id="PF01522">
    <property type="entry name" value="Polysacc_deac_1"/>
    <property type="match status" value="1"/>
</dbReference>
<evidence type="ECO:0000256" key="2">
    <source>
        <dbReference type="ARBA" id="ARBA00022801"/>
    </source>
</evidence>
<keyword evidence="1" id="KW-0479">Metal-binding</keyword>
<dbReference type="CDD" id="cd10917">
    <property type="entry name" value="CE4_NodB_like_6s_7s"/>
    <property type="match status" value="1"/>
</dbReference>
<reference evidence="4" key="1">
    <citation type="submission" date="2022-11" db="EMBL/GenBank/DDBJ databases">
        <title>High-quality draft genome sequence of Galbibacter sp. strain CMA-7.</title>
        <authorList>
            <person name="Wei L."/>
            <person name="Dong C."/>
            <person name="Shao Z."/>
        </authorList>
    </citation>
    <scope>NUCLEOTIDE SEQUENCE</scope>
    <source>
        <strain evidence="4">CMA-7</strain>
    </source>
</reference>
<evidence type="ECO:0000256" key="1">
    <source>
        <dbReference type="ARBA" id="ARBA00022723"/>
    </source>
</evidence>
<sequence>MKAYLVKTPQVVKSLYKDYTWELETDKKEVFLTFDDGPTPIVTNFVLDELKKHQAKATFFCIGKNIDRHPDICKQIISEDHSIGNHTHNHLNCKKHPLKDYMDNVLLADKSLAGFLTPNAPKLFRPPYGRISRKVSKELINQGYKIIMWDVLSADFDLTNSAKKCIENVQKHIKPGSIIVFHDSKKSFPILKKTLPEILNFLATENFQCSNL</sequence>
<dbReference type="SUPFAM" id="SSF88713">
    <property type="entry name" value="Glycoside hydrolase/deacetylase"/>
    <property type="match status" value="1"/>
</dbReference>
<dbReference type="InterPro" id="IPR002509">
    <property type="entry name" value="NODB_dom"/>
</dbReference>
<proteinExistence type="predicted"/>